<dbReference type="PANTHER" id="PTHR47566">
    <property type="match status" value="1"/>
</dbReference>
<dbReference type="EMBL" id="JAUYVU010000009">
    <property type="protein sequence ID" value="MDP2542089.1"/>
    <property type="molecule type" value="Genomic_DNA"/>
</dbReference>
<accession>A0A2G1BRC3</accession>
<keyword evidence="7" id="KW-1185">Reference proteome</keyword>
<evidence type="ECO:0000256" key="2">
    <source>
        <dbReference type="ARBA" id="ARBA00022737"/>
    </source>
</evidence>
<dbReference type="InterPro" id="IPR052574">
    <property type="entry name" value="CDIRP"/>
</dbReference>
<organism evidence="5 6">
    <name type="scientific">Tenacibaculum discolor</name>
    <dbReference type="NCBI Taxonomy" id="361581"/>
    <lineage>
        <taxon>Bacteria</taxon>
        <taxon>Pseudomonadati</taxon>
        <taxon>Bacteroidota</taxon>
        <taxon>Flavobacteriia</taxon>
        <taxon>Flavobacteriales</taxon>
        <taxon>Flavobacteriaceae</taxon>
        <taxon>Tenacibaculum</taxon>
    </lineage>
</organism>
<dbReference type="RefSeq" id="WP_099216137.1">
    <property type="nucleotide sequence ID" value="NZ_JAUYVU010000009.1"/>
</dbReference>
<evidence type="ECO:0008006" key="8">
    <source>
        <dbReference type="Google" id="ProtNLM"/>
    </source>
</evidence>
<keyword evidence="3" id="KW-0732">Signal</keyword>
<dbReference type="Proteomes" id="UP001242342">
    <property type="component" value="Unassembled WGS sequence"/>
</dbReference>
<keyword evidence="1" id="KW-0433">Leucine-rich repeat</keyword>
<reference evidence="5" key="2">
    <citation type="submission" date="2017-10" db="EMBL/GenBank/DDBJ databases">
        <authorList>
            <person name="Enke T.N."/>
            <person name="Cordero O.X."/>
        </authorList>
    </citation>
    <scope>NUCLEOTIDE SEQUENCE</scope>
    <source>
        <strain evidence="5">4G03</strain>
    </source>
</reference>
<evidence type="ECO:0000313" key="5">
    <source>
        <dbReference type="EMBL" id="PHN96596.1"/>
    </source>
</evidence>
<name>A0A2G1BRC3_9FLAO</name>
<evidence type="ECO:0000313" key="4">
    <source>
        <dbReference type="EMBL" id="MDP2542089.1"/>
    </source>
</evidence>
<keyword evidence="2" id="KW-0677">Repeat</keyword>
<feature type="signal peptide" evidence="3">
    <location>
        <begin position="1"/>
        <end position="19"/>
    </location>
</feature>
<dbReference type="PROSITE" id="PS51257">
    <property type="entry name" value="PROKAR_LIPOPROTEIN"/>
    <property type="match status" value="1"/>
</dbReference>
<comment type="caution">
    <text evidence="5">The sequence shown here is derived from an EMBL/GenBank/DDBJ whole genome shotgun (WGS) entry which is preliminary data.</text>
</comment>
<protein>
    <recommendedName>
        <fullName evidence="8">Internalin</fullName>
    </recommendedName>
</protein>
<dbReference type="AlphaFoldDB" id="A0A2G1BRC3"/>
<reference evidence="5 6" key="1">
    <citation type="journal article" date="2016" name="Nat. Commun.">
        <title>Microbial interactions lead to rapid micro-scale successions on model marine particles.</title>
        <authorList>
            <person name="Datta M.S."/>
            <person name="Sliwerska E."/>
            <person name="Gore J."/>
            <person name="Polz M.F."/>
            <person name="Cordero O.X."/>
        </authorList>
    </citation>
    <scope>NUCLEOTIDE SEQUENCE [LARGE SCALE GENOMIC DNA]</scope>
    <source>
        <strain evidence="5 6">4G03</strain>
    </source>
</reference>
<sequence length="298" mass="33108">MKRYLKPLSFLLISCSLFISCSSDDNIEEQKYLNIPDAQFETKLINLGIDSDGIINQQLLKSDALGVISLDLNSSNDDIITDLTGIEGFTNLKKLHATGNNLTTIDLRFNKQLDTLVLAGNSLKNIDLSNNTELIKLDLDVNELRAITGLKNATNLKSLSLYYNSLETLSIDNPNLETLNVRDNFLVSLDVKKAVNLKTILAQNNKILEVDFSANKALEVLALSDNKLKNIDLKFNSNIEVLYCSSNLLTSLDISGLVNLNRLTVNANPSLFCIKIHNGQNIPTFSKSDYQEFNTNCD</sequence>
<dbReference type="Proteomes" id="UP000222163">
    <property type="component" value="Unassembled WGS sequence"/>
</dbReference>
<evidence type="ECO:0000313" key="7">
    <source>
        <dbReference type="Proteomes" id="UP001242342"/>
    </source>
</evidence>
<dbReference type="Gene3D" id="3.80.10.10">
    <property type="entry name" value="Ribonuclease Inhibitor"/>
    <property type="match status" value="1"/>
</dbReference>
<feature type="chain" id="PRO_5013941452" description="Internalin" evidence="3">
    <location>
        <begin position="20"/>
        <end position="298"/>
    </location>
</feature>
<dbReference type="InterPro" id="IPR032675">
    <property type="entry name" value="LRR_dom_sf"/>
</dbReference>
<dbReference type="SUPFAM" id="SSF52058">
    <property type="entry name" value="L domain-like"/>
    <property type="match status" value="1"/>
</dbReference>
<evidence type="ECO:0000313" key="6">
    <source>
        <dbReference type="Proteomes" id="UP000222163"/>
    </source>
</evidence>
<dbReference type="GO" id="GO:0035591">
    <property type="term" value="F:signaling adaptor activity"/>
    <property type="evidence" value="ECO:0007669"/>
    <property type="project" value="TreeGrafter"/>
</dbReference>
<evidence type="ECO:0000256" key="1">
    <source>
        <dbReference type="ARBA" id="ARBA00022614"/>
    </source>
</evidence>
<dbReference type="PANTHER" id="PTHR47566:SF1">
    <property type="entry name" value="PROTEIN NUD1"/>
    <property type="match status" value="1"/>
</dbReference>
<proteinExistence type="predicted"/>
<gene>
    <name evidence="5" type="ORF">CSC81_12770</name>
    <name evidence="4" type="ORF">Q8W23_11445</name>
</gene>
<dbReference type="EMBL" id="PDUU01000013">
    <property type="protein sequence ID" value="PHN96596.1"/>
    <property type="molecule type" value="Genomic_DNA"/>
</dbReference>
<evidence type="ECO:0000256" key="3">
    <source>
        <dbReference type="SAM" id="SignalP"/>
    </source>
</evidence>
<reference evidence="4 7" key="3">
    <citation type="submission" date="2023-07" db="EMBL/GenBank/DDBJ databases">
        <title>Genome content predicts the carbon catabolic preferences of heterotrophic bacteria.</title>
        <authorList>
            <person name="Gralka M."/>
        </authorList>
    </citation>
    <scope>NUCLEOTIDE SEQUENCE [LARGE SCALE GENOMIC DNA]</scope>
    <source>
        <strain evidence="4 7">4G03</strain>
    </source>
</reference>